<dbReference type="PROSITE" id="PS51284">
    <property type="entry name" value="DOC"/>
    <property type="match status" value="1"/>
</dbReference>
<dbReference type="InterPro" id="IPR004939">
    <property type="entry name" value="APC_su10/DOC_dom"/>
</dbReference>
<evidence type="ECO:0000256" key="2">
    <source>
        <dbReference type="ARBA" id="ARBA00022618"/>
    </source>
</evidence>
<dbReference type="OrthoDB" id="24948at2759"/>
<sequence>MSGNDGSEAISPYSSEDQPQLPEEDVEDEGSVATSASKPPFRILTTPQLEQWMTLHNQIDVGCAGSVVWSVSSAKHGNGVRHLMQYHDLNTFWQSDGVLPHVIRIRLSQLTPVEAIALYMNSAVDQSYSPRVIKVKAGTHEGDMTEVAKADIGAGQECGWVLMELGDRAEDGNKEDMVQSAHEKRKEIHAKPKTAEDLRKAGRRGRPSAIPEAVEPFSYREVAAVLGKHTACITPSPAVSSPAPAPSPFVDAVHAIADRWLWCTMIDICICENQFNGRDCHLRGICITGPRYEELEGGQFDSAADGMERTAEAPARPTPSGASRVDQPPYTGGFDRRMRAVWQLR</sequence>
<protein>
    <submittedName>
        <fullName evidence="8">Anaphase promoting complex subunit 10-like protein</fullName>
    </submittedName>
</protein>
<dbReference type="VEuPathDB" id="TriTrypDB:Lsey_0491_0020"/>
<evidence type="ECO:0000259" key="7">
    <source>
        <dbReference type="PROSITE" id="PS51284"/>
    </source>
</evidence>
<evidence type="ECO:0000313" key="8">
    <source>
        <dbReference type="EMBL" id="KPI82909.1"/>
    </source>
</evidence>
<dbReference type="EMBL" id="LJSK01000491">
    <property type="protein sequence ID" value="KPI82909.1"/>
    <property type="molecule type" value="Genomic_DNA"/>
</dbReference>
<evidence type="ECO:0000256" key="5">
    <source>
        <dbReference type="ARBA" id="ARBA00023306"/>
    </source>
</evidence>
<keyword evidence="9" id="KW-1185">Reference proteome</keyword>
<dbReference type="SMART" id="SM01337">
    <property type="entry name" value="APC10"/>
    <property type="match status" value="1"/>
</dbReference>
<comment type="caution">
    <text evidence="8">The sequence shown here is derived from an EMBL/GenBank/DDBJ whole genome shotgun (WGS) entry which is preliminary data.</text>
</comment>
<gene>
    <name evidence="8" type="ORF">ABL78_8078</name>
</gene>
<dbReference type="AlphaFoldDB" id="A0A0N0P2G0"/>
<evidence type="ECO:0000313" key="9">
    <source>
        <dbReference type="Proteomes" id="UP000038009"/>
    </source>
</evidence>
<dbReference type="GO" id="GO:0070979">
    <property type="term" value="P:protein K11-linked ubiquitination"/>
    <property type="evidence" value="ECO:0007669"/>
    <property type="project" value="TreeGrafter"/>
</dbReference>
<feature type="domain" description="DOC" evidence="7">
    <location>
        <begin position="39"/>
        <end position="314"/>
    </location>
</feature>
<evidence type="ECO:0000256" key="4">
    <source>
        <dbReference type="ARBA" id="ARBA00022786"/>
    </source>
</evidence>
<keyword evidence="2" id="KW-0132">Cell division</keyword>
<dbReference type="SUPFAM" id="SSF49785">
    <property type="entry name" value="Galactose-binding domain-like"/>
    <property type="match status" value="1"/>
</dbReference>
<evidence type="ECO:0000256" key="1">
    <source>
        <dbReference type="ARBA" id="ARBA00006762"/>
    </source>
</evidence>
<dbReference type="InterPro" id="IPR008979">
    <property type="entry name" value="Galactose-bd-like_sf"/>
</dbReference>
<dbReference type="GO" id="GO:0031145">
    <property type="term" value="P:anaphase-promoting complex-dependent catabolic process"/>
    <property type="evidence" value="ECO:0007669"/>
    <property type="project" value="InterPro"/>
</dbReference>
<dbReference type="Proteomes" id="UP000038009">
    <property type="component" value="Unassembled WGS sequence"/>
</dbReference>
<feature type="region of interest" description="Disordered" evidence="6">
    <location>
        <begin position="306"/>
        <end position="332"/>
    </location>
</feature>
<organism evidence="8 9">
    <name type="scientific">Leptomonas seymouri</name>
    <dbReference type="NCBI Taxonomy" id="5684"/>
    <lineage>
        <taxon>Eukaryota</taxon>
        <taxon>Discoba</taxon>
        <taxon>Euglenozoa</taxon>
        <taxon>Kinetoplastea</taxon>
        <taxon>Metakinetoplastina</taxon>
        <taxon>Trypanosomatida</taxon>
        <taxon>Trypanosomatidae</taxon>
        <taxon>Leishmaniinae</taxon>
        <taxon>Leptomonas</taxon>
    </lineage>
</organism>
<keyword evidence="5" id="KW-0131">Cell cycle</keyword>
<dbReference type="PANTHER" id="PTHR12936:SF0">
    <property type="entry name" value="ANAPHASE-PROMOTING COMPLEX SUBUNIT 10"/>
    <property type="match status" value="1"/>
</dbReference>
<dbReference type="Gene3D" id="2.60.120.260">
    <property type="entry name" value="Galactose-binding domain-like"/>
    <property type="match status" value="1"/>
</dbReference>
<dbReference type="OMA" id="IDIYICE"/>
<reference evidence="8 9" key="1">
    <citation type="journal article" date="2015" name="PLoS Pathog.">
        <title>Leptomonas seymouri: Adaptations to the Dixenous Life Cycle Analyzed by Genome Sequencing, Transcriptome Profiling and Co-infection with Leishmania donovani.</title>
        <authorList>
            <person name="Kraeva N."/>
            <person name="Butenko A."/>
            <person name="Hlavacova J."/>
            <person name="Kostygov A."/>
            <person name="Myskova J."/>
            <person name="Grybchuk D."/>
            <person name="Lestinova T."/>
            <person name="Votypka J."/>
            <person name="Volf P."/>
            <person name="Opperdoes F."/>
            <person name="Flegontov P."/>
            <person name="Lukes J."/>
            <person name="Yurchenko V."/>
        </authorList>
    </citation>
    <scope>NUCLEOTIDE SEQUENCE [LARGE SCALE GENOMIC DNA]</scope>
    <source>
        <strain evidence="8 9">ATCC 30220</strain>
    </source>
</reference>
<keyword evidence="3" id="KW-0498">Mitosis</keyword>
<evidence type="ECO:0000256" key="6">
    <source>
        <dbReference type="SAM" id="MobiDB-lite"/>
    </source>
</evidence>
<dbReference type="InterPro" id="IPR016901">
    <property type="entry name" value="APC10/Doc1"/>
</dbReference>
<accession>A0A0N0P2G0</accession>
<evidence type="ECO:0000256" key="3">
    <source>
        <dbReference type="ARBA" id="ARBA00022776"/>
    </source>
</evidence>
<dbReference type="Pfam" id="PF03256">
    <property type="entry name" value="ANAPC10"/>
    <property type="match status" value="1"/>
</dbReference>
<dbReference type="PANTHER" id="PTHR12936">
    <property type="entry name" value="ANAPHASE-PROMOTING COMPLEX 10"/>
    <property type="match status" value="1"/>
</dbReference>
<comment type="similarity">
    <text evidence="1">Belongs to the APC10 family.</text>
</comment>
<dbReference type="GO" id="GO:0051301">
    <property type="term" value="P:cell division"/>
    <property type="evidence" value="ECO:0007669"/>
    <property type="project" value="UniProtKB-KW"/>
</dbReference>
<feature type="region of interest" description="Disordered" evidence="6">
    <location>
        <begin position="1"/>
        <end position="39"/>
    </location>
</feature>
<keyword evidence="4" id="KW-0833">Ubl conjugation pathway</keyword>
<name>A0A0N0P2G0_LEPSE</name>
<dbReference type="GO" id="GO:0005680">
    <property type="term" value="C:anaphase-promoting complex"/>
    <property type="evidence" value="ECO:0007669"/>
    <property type="project" value="InterPro"/>
</dbReference>
<proteinExistence type="inferred from homology"/>